<reference evidence="4" key="1">
    <citation type="submission" date="2018-05" db="EMBL/GenBank/DDBJ databases">
        <authorList>
            <person name="Lanie J.A."/>
            <person name="Ng W.-L."/>
            <person name="Kazmierczak K.M."/>
            <person name="Andrzejewski T.M."/>
            <person name="Davidsen T.M."/>
            <person name="Wayne K.J."/>
            <person name="Tettelin H."/>
            <person name="Glass J.I."/>
            <person name="Rusch D."/>
            <person name="Podicherti R."/>
            <person name="Tsui H.-C.T."/>
            <person name="Winkler M.E."/>
        </authorList>
    </citation>
    <scope>NUCLEOTIDE SEQUENCE</scope>
</reference>
<keyword evidence="1" id="KW-0540">Nuclease</keyword>
<protein>
    <submittedName>
        <fullName evidence="4">Uncharacterized protein</fullName>
    </submittedName>
</protein>
<evidence type="ECO:0000256" key="3">
    <source>
        <dbReference type="ARBA" id="ARBA00022801"/>
    </source>
</evidence>
<organism evidence="4">
    <name type="scientific">marine metagenome</name>
    <dbReference type="NCBI Taxonomy" id="408172"/>
    <lineage>
        <taxon>unclassified sequences</taxon>
        <taxon>metagenomes</taxon>
        <taxon>ecological metagenomes</taxon>
    </lineage>
</organism>
<dbReference type="Pfam" id="PF09233">
    <property type="entry name" value="Endonuc-EcoRV"/>
    <property type="match status" value="1"/>
</dbReference>
<keyword evidence="3" id="KW-0378">Hydrolase</keyword>
<evidence type="ECO:0000313" key="4">
    <source>
        <dbReference type="EMBL" id="SVE29600.1"/>
    </source>
</evidence>
<dbReference type="GO" id="GO:0016787">
    <property type="term" value="F:hydrolase activity"/>
    <property type="evidence" value="ECO:0007669"/>
    <property type="project" value="UniProtKB-KW"/>
</dbReference>
<dbReference type="GO" id="GO:0003677">
    <property type="term" value="F:DNA binding"/>
    <property type="evidence" value="ECO:0007669"/>
    <property type="project" value="InterPro"/>
</dbReference>
<dbReference type="InterPro" id="IPR037057">
    <property type="entry name" value="DNA_rep_MutH/T2_RE_sf"/>
</dbReference>
<keyword evidence="2" id="KW-0255">Endonuclease</keyword>
<dbReference type="SUPFAM" id="SSF52980">
    <property type="entry name" value="Restriction endonuclease-like"/>
    <property type="match status" value="1"/>
</dbReference>
<proteinExistence type="predicted"/>
<dbReference type="EMBL" id="UINC01207495">
    <property type="protein sequence ID" value="SVE29600.1"/>
    <property type="molecule type" value="Genomic_DNA"/>
</dbReference>
<name>A0A383CBW5_9ZZZZ</name>
<gene>
    <name evidence="4" type="ORF">METZ01_LOCUS482454</name>
</gene>
<evidence type="ECO:0000256" key="1">
    <source>
        <dbReference type="ARBA" id="ARBA00022722"/>
    </source>
</evidence>
<feature type="non-terminal residue" evidence="4">
    <location>
        <position position="134"/>
    </location>
</feature>
<dbReference type="Gene3D" id="3.40.600.10">
    <property type="entry name" value="DNA mismatch repair MutH/Restriction endonuclease, type II"/>
    <property type="match status" value="1"/>
</dbReference>
<evidence type="ECO:0000256" key="2">
    <source>
        <dbReference type="ARBA" id="ARBA00022759"/>
    </source>
</evidence>
<sequence>MCIDCLNRVRNWLNDDFLRKVLCDEDGHWSARGIVDTNKQIFPMTLDTKVGSKVFESQITGPLAGLLEGDAILIEADYQNQYPDFSIHIPNDDDTLIALDVKSTYRKGKGRVNGMTLGAYSRTSYFRNRDGNRN</sequence>
<dbReference type="InterPro" id="IPR011335">
    <property type="entry name" value="Restrct_endonuc-II-like"/>
</dbReference>
<dbReference type="AlphaFoldDB" id="A0A383CBW5"/>
<accession>A0A383CBW5</accession>
<dbReference type="InterPro" id="IPR015314">
    <property type="entry name" value="Restrct_endonuc_II_EcoRV"/>
</dbReference>
<dbReference type="GO" id="GO:0004519">
    <property type="term" value="F:endonuclease activity"/>
    <property type="evidence" value="ECO:0007669"/>
    <property type="project" value="UniProtKB-KW"/>
</dbReference>